<dbReference type="EMBL" id="KN832984">
    <property type="protein sequence ID" value="KIM85849.1"/>
    <property type="molecule type" value="Genomic_DNA"/>
</dbReference>
<accession>A0A0C3G1V9</accession>
<feature type="signal peptide" evidence="1">
    <location>
        <begin position="1"/>
        <end position="22"/>
    </location>
</feature>
<reference evidence="2 3" key="1">
    <citation type="submission" date="2014-04" db="EMBL/GenBank/DDBJ databases">
        <authorList>
            <consortium name="DOE Joint Genome Institute"/>
            <person name="Kuo A."/>
            <person name="Tarkka M."/>
            <person name="Buscot F."/>
            <person name="Kohler A."/>
            <person name="Nagy L.G."/>
            <person name="Floudas D."/>
            <person name="Copeland A."/>
            <person name="Barry K.W."/>
            <person name="Cichocki N."/>
            <person name="Veneault-Fourrey C."/>
            <person name="LaButti K."/>
            <person name="Lindquist E.A."/>
            <person name="Lipzen A."/>
            <person name="Lundell T."/>
            <person name="Morin E."/>
            <person name="Murat C."/>
            <person name="Sun H."/>
            <person name="Tunlid A."/>
            <person name="Henrissat B."/>
            <person name="Grigoriev I.V."/>
            <person name="Hibbett D.S."/>
            <person name="Martin F."/>
            <person name="Nordberg H.P."/>
            <person name="Cantor M.N."/>
            <person name="Hua S.X."/>
        </authorList>
    </citation>
    <scope>NUCLEOTIDE SEQUENCE [LARGE SCALE GENOMIC DNA]</scope>
    <source>
        <strain evidence="2 3">F 1598</strain>
    </source>
</reference>
<name>A0A0C3G1V9_PILCF</name>
<keyword evidence="3" id="KW-1185">Reference proteome</keyword>
<reference evidence="3" key="2">
    <citation type="submission" date="2015-01" db="EMBL/GenBank/DDBJ databases">
        <title>Evolutionary Origins and Diversification of the Mycorrhizal Mutualists.</title>
        <authorList>
            <consortium name="DOE Joint Genome Institute"/>
            <consortium name="Mycorrhizal Genomics Consortium"/>
            <person name="Kohler A."/>
            <person name="Kuo A."/>
            <person name="Nagy L.G."/>
            <person name="Floudas D."/>
            <person name="Copeland A."/>
            <person name="Barry K.W."/>
            <person name="Cichocki N."/>
            <person name="Veneault-Fourrey C."/>
            <person name="LaButti K."/>
            <person name="Lindquist E.A."/>
            <person name="Lipzen A."/>
            <person name="Lundell T."/>
            <person name="Morin E."/>
            <person name="Murat C."/>
            <person name="Riley R."/>
            <person name="Ohm R."/>
            <person name="Sun H."/>
            <person name="Tunlid A."/>
            <person name="Henrissat B."/>
            <person name="Grigoriev I.V."/>
            <person name="Hibbett D.S."/>
            <person name="Martin F."/>
        </authorList>
    </citation>
    <scope>NUCLEOTIDE SEQUENCE [LARGE SCALE GENOMIC DNA]</scope>
    <source>
        <strain evidence="3">F 1598</strain>
    </source>
</reference>
<protein>
    <submittedName>
        <fullName evidence="2">Uncharacterized protein</fullName>
    </submittedName>
</protein>
<feature type="chain" id="PRO_5002164440" evidence="1">
    <location>
        <begin position="23"/>
        <end position="52"/>
    </location>
</feature>
<sequence length="52" mass="5799">MRITFSLVTLFLFLLNSPGVTPRAIMQARDDGINELSDLDKLISGPIWPLPD</sequence>
<evidence type="ECO:0000313" key="3">
    <source>
        <dbReference type="Proteomes" id="UP000054166"/>
    </source>
</evidence>
<dbReference type="Proteomes" id="UP000054166">
    <property type="component" value="Unassembled WGS sequence"/>
</dbReference>
<proteinExistence type="predicted"/>
<dbReference type="InParanoid" id="A0A0C3G1V9"/>
<dbReference type="HOGENOM" id="CLU_3088034_0_0_1"/>
<evidence type="ECO:0000313" key="2">
    <source>
        <dbReference type="EMBL" id="KIM85849.1"/>
    </source>
</evidence>
<dbReference type="AlphaFoldDB" id="A0A0C3G1V9"/>
<gene>
    <name evidence="2" type="ORF">PILCRDRAFT_817091</name>
</gene>
<keyword evidence="1" id="KW-0732">Signal</keyword>
<evidence type="ECO:0000256" key="1">
    <source>
        <dbReference type="SAM" id="SignalP"/>
    </source>
</evidence>
<organism evidence="2 3">
    <name type="scientific">Piloderma croceum (strain F 1598)</name>
    <dbReference type="NCBI Taxonomy" id="765440"/>
    <lineage>
        <taxon>Eukaryota</taxon>
        <taxon>Fungi</taxon>
        <taxon>Dikarya</taxon>
        <taxon>Basidiomycota</taxon>
        <taxon>Agaricomycotina</taxon>
        <taxon>Agaricomycetes</taxon>
        <taxon>Agaricomycetidae</taxon>
        <taxon>Atheliales</taxon>
        <taxon>Atheliaceae</taxon>
        <taxon>Piloderma</taxon>
    </lineage>
</organism>